<dbReference type="GO" id="GO:0005737">
    <property type="term" value="C:cytoplasm"/>
    <property type="evidence" value="ECO:0007669"/>
    <property type="project" value="TreeGrafter"/>
</dbReference>
<dbReference type="NCBIfam" id="TIGR00745">
    <property type="entry name" value="apbA_panE"/>
    <property type="match status" value="1"/>
</dbReference>
<dbReference type="InterPro" id="IPR036291">
    <property type="entry name" value="NAD(P)-bd_dom_sf"/>
</dbReference>
<dbReference type="InterPro" id="IPR008927">
    <property type="entry name" value="6-PGluconate_DH-like_C_sf"/>
</dbReference>
<dbReference type="SUPFAM" id="SSF51735">
    <property type="entry name" value="NAD(P)-binding Rossmann-fold domains"/>
    <property type="match status" value="1"/>
</dbReference>
<comment type="pathway">
    <text evidence="2 11">Cofactor biosynthesis; (R)-pantothenate biosynthesis; (R)-pantoate from 3-methyl-2-oxobutanoate: step 2/2.</text>
</comment>
<feature type="domain" description="Ketopantoate reductase N-terminal" evidence="12">
    <location>
        <begin position="3"/>
        <end position="146"/>
    </location>
</feature>
<evidence type="ECO:0000256" key="1">
    <source>
        <dbReference type="ARBA" id="ARBA00002919"/>
    </source>
</evidence>
<name>A0A4Q1HLC7_9BURK</name>
<keyword evidence="8 11" id="KW-0560">Oxidoreductase</keyword>
<evidence type="ECO:0000256" key="5">
    <source>
        <dbReference type="ARBA" id="ARBA00019465"/>
    </source>
</evidence>
<dbReference type="GO" id="GO:0008677">
    <property type="term" value="F:2-dehydropantoate 2-reductase activity"/>
    <property type="evidence" value="ECO:0007669"/>
    <property type="project" value="UniProtKB-EC"/>
</dbReference>
<evidence type="ECO:0000256" key="11">
    <source>
        <dbReference type="RuleBase" id="RU362068"/>
    </source>
</evidence>
<dbReference type="FunFam" id="1.10.1040.10:FF:000017">
    <property type="entry name" value="2-dehydropantoate 2-reductase"/>
    <property type="match status" value="1"/>
</dbReference>
<evidence type="ECO:0000313" key="15">
    <source>
        <dbReference type="Proteomes" id="UP000290849"/>
    </source>
</evidence>
<protein>
    <recommendedName>
        <fullName evidence="5 11">2-dehydropantoate 2-reductase</fullName>
        <ecNumber evidence="4 11">1.1.1.169</ecNumber>
    </recommendedName>
    <alternativeName>
        <fullName evidence="9 11">Ketopantoate reductase</fullName>
    </alternativeName>
</protein>
<sequence length="310" mass="33120">MKILVVGAGAIGGYYGARLIQAGADVTFLVRPARADLLARQGLRVHSPLGDFSAPVHAITRAALRPEYDLVVLGCKAYDLPAALDDIQPAIGAQTRILPFLNGLGAYDQLDARYGRDRVIGGVSYIATMLDAQGAVRHLAATDVVIVGARTQAGAGAAQRFHALISSSQGVRTLSVDIMQALWNKWVMLASGALMNCLMRGTIGDILSTQDGARLMHQAIAESLSVARAEGHPLPEEDVRKLEARLLDVDSTWAASMMRDIANGAPRLESQAIVGDLIARAERHGIDVPLIRASYCHLQVYARQRANAVS</sequence>
<comment type="function">
    <text evidence="1 11">Catalyzes the NADPH-dependent reduction of ketopantoate into pantoic acid.</text>
</comment>
<evidence type="ECO:0000256" key="4">
    <source>
        <dbReference type="ARBA" id="ARBA00013014"/>
    </source>
</evidence>
<evidence type="ECO:0000313" key="14">
    <source>
        <dbReference type="EMBL" id="RXN91251.1"/>
    </source>
</evidence>
<dbReference type="PANTHER" id="PTHR21708">
    <property type="entry name" value="PROBABLE 2-DEHYDROPANTOATE 2-REDUCTASE"/>
    <property type="match status" value="1"/>
</dbReference>
<gene>
    <name evidence="14" type="ORF">C7R54_08725</name>
</gene>
<evidence type="ECO:0000256" key="6">
    <source>
        <dbReference type="ARBA" id="ARBA00022655"/>
    </source>
</evidence>
<dbReference type="Pfam" id="PF08546">
    <property type="entry name" value="ApbA_C"/>
    <property type="match status" value="1"/>
</dbReference>
<evidence type="ECO:0000259" key="12">
    <source>
        <dbReference type="Pfam" id="PF02558"/>
    </source>
</evidence>
<reference evidence="14 15" key="1">
    <citation type="journal article" date="2017" name="Int. J. Syst. Evol. Microbiol.">
        <title>Achromobacter aloeverae sp. nov., isolated from the root of Aloe vera (L.) Burm.f.</title>
        <authorList>
            <person name="Kuncharoen N."/>
            <person name="Muramatsu Y."/>
            <person name="Shibata C."/>
            <person name="Kamakura Y."/>
            <person name="Nakagawa Y."/>
            <person name="Tanasupawat S."/>
        </authorList>
    </citation>
    <scope>NUCLEOTIDE SEQUENCE [LARGE SCALE GENOMIC DNA]</scope>
    <source>
        <strain evidence="14 15">AVA-1</strain>
    </source>
</reference>
<dbReference type="FunFam" id="3.40.50.720:FF:000307">
    <property type="entry name" value="2-dehydropantoate 2-reductase"/>
    <property type="match status" value="1"/>
</dbReference>
<dbReference type="InterPro" id="IPR013328">
    <property type="entry name" value="6PGD_dom2"/>
</dbReference>
<evidence type="ECO:0000259" key="13">
    <source>
        <dbReference type="Pfam" id="PF08546"/>
    </source>
</evidence>
<evidence type="ECO:0000256" key="2">
    <source>
        <dbReference type="ARBA" id="ARBA00004994"/>
    </source>
</evidence>
<evidence type="ECO:0000256" key="10">
    <source>
        <dbReference type="ARBA" id="ARBA00048793"/>
    </source>
</evidence>
<evidence type="ECO:0000256" key="9">
    <source>
        <dbReference type="ARBA" id="ARBA00032024"/>
    </source>
</evidence>
<evidence type="ECO:0000256" key="8">
    <source>
        <dbReference type="ARBA" id="ARBA00023002"/>
    </source>
</evidence>
<organism evidence="14 15">
    <name type="scientific">Achromobacter aloeverae</name>
    <dbReference type="NCBI Taxonomy" id="1750518"/>
    <lineage>
        <taxon>Bacteria</taxon>
        <taxon>Pseudomonadati</taxon>
        <taxon>Pseudomonadota</taxon>
        <taxon>Betaproteobacteria</taxon>
        <taxon>Burkholderiales</taxon>
        <taxon>Alcaligenaceae</taxon>
        <taxon>Achromobacter</taxon>
    </lineage>
</organism>
<dbReference type="PANTHER" id="PTHR21708:SF26">
    <property type="entry name" value="2-DEHYDROPANTOATE 2-REDUCTASE"/>
    <property type="match status" value="1"/>
</dbReference>
<keyword evidence="6 11" id="KW-0566">Pantothenate biosynthesis</keyword>
<evidence type="ECO:0000256" key="3">
    <source>
        <dbReference type="ARBA" id="ARBA00007870"/>
    </source>
</evidence>
<dbReference type="InterPro" id="IPR013332">
    <property type="entry name" value="KPR_N"/>
</dbReference>
<keyword evidence="15" id="KW-1185">Reference proteome</keyword>
<proteinExistence type="inferred from homology"/>
<dbReference type="EMBL" id="PYAL01000002">
    <property type="protein sequence ID" value="RXN91251.1"/>
    <property type="molecule type" value="Genomic_DNA"/>
</dbReference>
<dbReference type="Gene3D" id="3.40.50.720">
    <property type="entry name" value="NAD(P)-binding Rossmann-like Domain"/>
    <property type="match status" value="1"/>
</dbReference>
<dbReference type="UniPathway" id="UPA00028">
    <property type="reaction ID" value="UER00004"/>
</dbReference>
<dbReference type="OrthoDB" id="9796561at2"/>
<dbReference type="Gene3D" id="1.10.1040.10">
    <property type="entry name" value="N-(1-d-carboxylethyl)-l-norvaline Dehydrogenase, domain 2"/>
    <property type="match status" value="1"/>
</dbReference>
<dbReference type="GO" id="GO:0015940">
    <property type="term" value="P:pantothenate biosynthetic process"/>
    <property type="evidence" value="ECO:0007669"/>
    <property type="project" value="UniProtKB-UniPathway"/>
</dbReference>
<keyword evidence="7 11" id="KW-0521">NADP</keyword>
<dbReference type="Pfam" id="PF02558">
    <property type="entry name" value="ApbA"/>
    <property type="match status" value="1"/>
</dbReference>
<dbReference type="AlphaFoldDB" id="A0A4Q1HLC7"/>
<comment type="catalytic activity">
    <reaction evidence="10 11">
        <text>(R)-pantoate + NADP(+) = 2-dehydropantoate + NADPH + H(+)</text>
        <dbReference type="Rhea" id="RHEA:16233"/>
        <dbReference type="ChEBI" id="CHEBI:11561"/>
        <dbReference type="ChEBI" id="CHEBI:15378"/>
        <dbReference type="ChEBI" id="CHEBI:15980"/>
        <dbReference type="ChEBI" id="CHEBI:57783"/>
        <dbReference type="ChEBI" id="CHEBI:58349"/>
        <dbReference type="EC" id="1.1.1.169"/>
    </reaction>
</comment>
<dbReference type="InterPro" id="IPR003710">
    <property type="entry name" value="ApbA"/>
</dbReference>
<dbReference type="SUPFAM" id="SSF48179">
    <property type="entry name" value="6-phosphogluconate dehydrogenase C-terminal domain-like"/>
    <property type="match status" value="1"/>
</dbReference>
<feature type="domain" description="Ketopantoate reductase C-terminal" evidence="13">
    <location>
        <begin position="177"/>
        <end position="298"/>
    </location>
</feature>
<dbReference type="EC" id="1.1.1.169" evidence="4 11"/>
<accession>A0A4Q1HLC7</accession>
<dbReference type="InterPro" id="IPR051402">
    <property type="entry name" value="KPR-Related"/>
</dbReference>
<comment type="similarity">
    <text evidence="3 11">Belongs to the ketopantoate reductase family.</text>
</comment>
<evidence type="ECO:0000256" key="7">
    <source>
        <dbReference type="ARBA" id="ARBA00022857"/>
    </source>
</evidence>
<dbReference type="Proteomes" id="UP000290849">
    <property type="component" value="Unassembled WGS sequence"/>
</dbReference>
<comment type="caution">
    <text evidence="14">The sequence shown here is derived from an EMBL/GenBank/DDBJ whole genome shotgun (WGS) entry which is preliminary data.</text>
</comment>
<dbReference type="InterPro" id="IPR013752">
    <property type="entry name" value="KPA_reductase"/>
</dbReference>
<dbReference type="RefSeq" id="WP_129149805.1">
    <property type="nucleotide sequence ID" value="NZ_JBHSDO010000013.1"/>
</dbReference>